<evidence type="ECO:0000256" key="3">
    <source>
        <dbReference type="ARBA" id="ARBA00022833"/>
    </source>
</evidence>
<keyword evidence="2" id="KW-0479">Metal-binding</keyword>
<dbReference type="AlphaFoldDB" id="A0AAV5N353"/>
<dbReference type="Gene3D" id="3.90.1590.10">
    <property type="entry name" value="glutathione-dependent formaldehyde- activating enzyme (gfa)"/>
    <property type="match status" value="1"/>
</dbReference>
<evidence type="ECO:0000256" key="4">
    <source>
        <dbReference type="ARBA" id="ARBA00023239"/>
    </source>
</evidence>
<reference evidence="6" key="1">
    <citation type="submission" date="2022-06" db="EMBL/GenBank/DDBJ databases">
        <title>Draft genome sequences of Leminorella grimontii str. JCM5902.</title>
        <authorList>
            <person name="Wakabayashi Y."/>
            <person name="Kojima K."/>
        </authorList>
    </citation>
    <scope>NUCLEOTIDE SEQUENCE</scope>
    <source>
        <strain evidence="6">JCM 5902</strain>
    </source>
</reference>
<dbReference type="PROSITE" id="PS51891">
    <property type="entry name" value="CENP_V_GFA"/>
    <property type="match status" value="1"/>
</dbReference>
<evidence type="ECO:0000313" key="6">
    <source>
        <dbReference type="EMBL" id="GKX56501.1"/>
    </source>
</evidence>
<keyword evidence="4" id="KW-0456">Lyase</keyword>
<dbReference type="EMBL" id="BRLH01000006">
    <property type="protein sequence ID" value="GKX56501.1"/>
    <property type="molecule type" value="Genomic_DNA"/>
</dbReference>
<sequence>MSDTQAAHGRCLCGNVGITAAKMSRSVGACHCGMCRKWSGGPFLAVDCGTEVTFSGEEHVGVFRSSEWAERGFCKICGTSLFYRLMHNGQYEIPVGLFDDAQRLALTMQIFTDRKPDYYDFANKTEMMTEAEVFAMFAPPDEP</sequence>
<gene>
    <name evidence="6" type="ORF">SOASR030_26130</name>
</gene>
<dbReference type="SUPFAM" id="SSF51316">
    <property type="entry name" value="Mss4-like"/>
    <property type="match status" value="1"/>
</dbReference>
<keyword evidence="7" id="KW-1185">Reference proteome</keyword>
<feature type="domain" description="CENP-V/GFA" evidence="5">
    <location>
        <begin position="7"/>
        <end position="120"/>
    </location>
</feature>
<evidence type="ECO:0000313" key="7">
    <source>
        <dbReference type="Proteomes" id="UP001058124"/>
    </source>
</evidence>
<dbReference type="GO" id="GO:0046872">
    <property type="term" value="F:metal ion binding"/>
    <property type="evidence" value="ECO:0007669"/>
    <property type="project" value="UniProtKB-KW"/>
</dbReference>
<evidence type="ECO:0000256" key="1">
    <source>
        <dbReference type="ARBA" id="ARBA00005495"/>
    </source>
</evidence>
<accession>A0AAV5N353</accession>
<name>A0AAV5N353_9GAMM</name>
<proteinExistence type="inferred from homology"/>
<dbReference type="GO" id="GO:0016846">
    <property type="term" value="F:carbon-sulfur lyase activity"/>
    <property type="evidence" value="ECO:0007669"/>
    <property type="project" value="InterPro"/>
</dbReference>
<dbReference type="Proteomes" id="UP001058124">
    <property type="component" value="Unassembled WGS sequence"/>
</dbReference>
<protein>
    <submittedName>
        <fullName evidence="6">Aldehyde-activating protein</fullName>
    </submittedName>
</protein>
<evidence type="ECO:0000256" key="2">
    <source>
        <dbReference type="ARBA" id="ARBA00022723"/>
    </source>
</evidence>
<comment type="similarity">
    <text evidence="1">Belongs to the Gfa family.</text>
</comment>
<dbReference type="RefSeq" id="WP_027274846.1">
    <property type="nucleotide sequence ID" value="NZ_BRLH01000006.1"/>
</dbReference>
<dbReference type="PANTHER" id="PTHR33337:SF40">
    <property type="entry name" value="CENP-V_GFA DOMAIN-CONTAINING PROTEIN-RELATED"/>
    <property type="match status" value="1"/>
</dbReference>
<organism evidence="6 7">
    <name type="scientific">Leminorella grimontii</name>
    <dbReference type="NCBI Taxonomy" id="82981"/>
    <lineage>
        <taxon>Bacteria</taxon>
        <taxon>Pseudomonadati</taxon>
        <taxon>Pseudomonadota</taxon>
        <taxon>Gammaproteobacteria</taxon>
        <taxon>Enterobacterales</taxon>
        <taxon>Budviciaceae</taxon>
        <taxon>Leminorella</taxon>
    </lineage>
</organism>
<keyword evidence="3" id="KW-0862">Zinc</keyword>
<dbReference type="PANTHER" id="PTHR33337">
    <property type="entry name" value="GFA DOMAIN-CONTAINING PROTEIN"/>
    <property type="match status" value="1"/>
</dbReference>
<comment type="caution">
    <text evidence="6">The sequence shown here is derived from an EMBL/GenBank/DDBJ whole genome shotgun (WGS) entry which is preliminary data.</text>
</comment>
<dbReference type="Pfam" id="PF04828">
    <property type="entry name" value="GFA"/>
    <property type="match status" value="1"/>
</dbReference>
<dbReference type="InterPro" id="IPR006913">
    <property type="entry name" value="CENP-V/GFA"/>
</dbReference>
<dbReference type="InterPro" id="IPR011057">
    <property type="entry name" value="Mss4-like_sf"/>
</dbReference>
<evidence type="ECO:0000259" key="5">
    <source>
        <dbReference type="PROSITE" id="PS51891"/>
    </source>
</evidence>